<dbReference type="Proteomes" id="UP000031737">
    <property type="component" value="Unassembled WGS sequence"/>
</dbReference>
<dbReference type="GO" id="GO:0006979">
    <property type="term" value="P:response to oxidative stress"/>
    <property type="evidence" value="ECO:0007669"/>
    <property type="project" value="InterPro"/>
</dbReference>
<protein>
    <recommendedName>
        <fullName evidence="7">MsrB domain-containing protein</fullName>
    </recommendedName>
</protein>
<keyword evidence="9" id="KW-1185">Reference proteome</keyword>
<comment type="cofactor">
    <cofactor evidence="1">
        <name>Zn(2+)</name>
        <dbReference type="ChEBI" id="CHEBI:29105"/>
    </cofactor>
</comment>
<organism evidence="8 9">
    <name type="scientific">Trypanosoma rangeli SC58</name>
    <dbReference type="NCBI Taxonomy" id="429131"/>
    <lineage>
        <taxon>Eukaryota</taxon>
        <taxon>Discoba</taxon>
        <taxon>Euglenozoa</taxon>
        <taxon>Kinetoplastea</taxon>
        <taxon>Metakinetoplastina</taxon>
        <taxon>Trypanosomatida</taxon>
        <taxon>Trypanosomatidae</taxon>
        <taxon>Trypanosoma</taxon>
        <taxon>Herpetosoma</taxon>
    </lineage>
</organism>
<comment type="caution">
    <text evidence="8">The sequence shown here is derived from an EMBL/GenBank/DDBJ whole genome shotgun (WGS) entry which is preliminary data.</text>
</comment>
<keyword evidence="4" id="KW-0862">Zinc</keyword>
<dbReference type="GO" id="GO:0033743">
    <property type="term" value="F:peptide-methionine (R)-S-oxide reductase activity"/>
    <property type="evidence" value="ECO:0007669"/>
    <property type="project" value="InterPro"/>
</dbReference>
<evidence type="ECO:0000256" key="3">
    <source>
        <dbReference type="ARBA" id="ARBA00022723"/>
    </source>
</evidence>
<feature type="domain" description="MsrB" evidence="7">
    <location>
        <begin position="63"/>
        <end position="184"/>
    </location>
</feature>
<dbReference type="InterPro" id="IPR028427">
    <property type="entry name" value="Met_Sox_Rdtase_MsrB"/>
</dbReference>
<dbReference type="EMBL" id="AUPL01004357">
    <property type="protein sequence ID" value="ESL07948.1"/>
    <property type="molecule type" value="Genomic_DNA"/>
</dbReference>
<dbReference type="OrthoDB" id="44061at2759"/>
<evidence type="ECO:0000256" key="5">
    <source>
        <dbReference type="ARBA" id="ARBA00023002"/>
    </source>
</evidence>
<evidence type="ECO:0000256" key="1">
    <source>
        <dbReference type="ARBA" id="ARBA00001947"/>
    </source>
</evidence>
<evidence type="ECO:0000256" key="4">
    <source>
        <dbReference type="ARBA" id="ARBA00022833"/>
    </source>
</evidence>
<dbReference type="GO" id="GO:0030091">
    <property type="term" value="P:protein repair"/>
    <property type="evidence" value="ECO:0007669"/>
    <property type="project" value="InterPro"/>
</dbReference>
<proteinExistence type="inferred from homology"/>
<dbReference type="PANTHER" id="PTHR46081:SF8">
    <property type="entry name" value="PEPTIDE METHIONINE SULFOXIDE REDUCTASE 2"/>
    <property type="match status" value="1"/>
</dbReference>
<dbReference type="InterPro" id="IPR011057">
    <property type="entry name" value="Mss4-like_sf"/>
</dbReference>
<dbReference type="GO" id="GO:0046872">
    <property type="term" value="F:metal ion binding"/>
    <property type="evidence" value="ECO:0007669"/>
    <property type="project" value="UniProtKB-KW"/>
</dbReference>
<evidence type="ECO:0000256" key="2">
    <source>
        <dbReference type="ARBA" id="ARBA00007174"/>
    </source>
</evidence>
<evidence type="ECO:0000313" key="9">
    <source>
        <dbReference type="Proteomes" id="UP000031737"/>
    </source>
</evidence>
<accession>A0A061IXS8</accession>
<sequence>MRRGGRVCAVAVPSLLLLLPLCVFGPCFAAVVASRHLFSTSRRSQMTHCASRAEADGSKDVGDTAWRKRLTPAQFYVLREKGTDPRFGPYDSYSAPGDYLCAACGTRLYTSEMKFLCDCGWPAFWDCVPGAVREAPDSDGIRTEILCNACNSHLGHVFRGEGFHNPPPNERHCVNNTSLHFQPRQ</sequence>
<feature type="signal peptide" evidence="6">
    <location>
        <begin position="1"/>
        <end position="29"/>
    </location>
</feature>
<dbReference type="InterPro" id="IPR002579">
    <property type="entry name" value="Met_Sox_Rdtase_MsrB_dom"/>
</dbReference>
<dbReference type="Gene3D" id="2.170.150.20">
    <property type="entry name" value="Peptide methionine sulfoxide reductase"/>
    <property type="match status" value="1"/>
</dbReference>
<keyword evidence="5" id="KW-0560">Oxidoreductase</keyword>
<dbReference type="AlphaFoldDB" id="A0A061IXS8"/>
<dbReference type="PROSITE" id="PS51790">
    <property type="entry name" value="MSRB"/>
    <property type="match status" value="1"/>
</dbReference>
<evidence type="ECO:0000256" key="6">
    <source>
        <dbReference type="SAM" id="SignalP"/>
    </source>
</evidence>
<gene>
    <name evidence="8" type="ORF">TRSC58_04357</name>
</gene>
<dbReference type="VEuPathDB" id="TriTrypDB:TRSC58_04357"/>
<evidence type="ECO:0000259" key="7">
    <source>
        <dbReference type="PROSITE" id="PS51790"/>
    </source>
</evidence>
<name>A0A061IXS8_TRYRA</name>
<dbReference type="PANTHER" id="PTHR46081">
    <property type="entry name" value="PEPTIDE METHIONINE SULFOXIDE REDUCTASE 2"/>
    <property type="match status" value="1"/>
</dbReference>
<reference evidence="8 9" key="1">
    <citation type="submission" date="2013-07" db="EMBL/GenBank/DDBJ databases">
        <authorList>
            <person name="Stoco P.H."/>
            <person name="Wagner G."/>
            <person name="Gerber A."/>
            <person name="Zaha A."/>
            <person name="Thompson C."/>
            <person name="Bartholomeu D.C."/>
            <person name="Luckemeyer D.D."/>
            <person name="Bahia D."/>
            <person name="Loreto E."/>
            <person name="Prestes E.B."/>
            <person name="Lima F.M."/>
            <person name="Rodrigues-Luiz G."/>
            <person name="Vallejo G.A."/>
            <person name="Filho J.F."/>
            <person name="Monteiro K.M."/>
            <person name="Tyler K.M."/>
            <person name="de Almeida L.G."/>
            <person name="Ortiz M.F."/>
            <person name="Siervo M.A."/>
            <person name="de Moraes M.H."/>
            <person name="Cunha O.L."/>
            <person name="Mendonca-Neto R."/>
            <person name="Silva R."/>
            <person name="Teixeira S.M."/>
            <person name="Murta S.M."/>
            <person name="Sincero T.C."/>
            <person name="Mendes T.A."/>
            <person name="Urmenyi T.P."/>
            <person name="Silva V.G."/>
            <person name="da Rocha W.D."/>
            <person name="Andersson B."/>
            <person name="Romanha A.J."/>
            <person name="Steindel M."/>
            <person name="de Vasconcelos A.T."/>
            <person name="Grisard E.C."/>
        </authorList>
    </citation>
    <scope>NUCLEOTIDE SEQUENCE [LARGE SCALE GENOMIC DNA]</scope>
    <source>
        <strain evidence="8 9">SC58</strain>
    </source>
</reference>
<keyword evidence="6" id="KW-0732">Signal</keyword>
<keyword evidence="3" id="KW-0479">Metal-binding</keyword>
<evidence type="ECO:0000313" key="8">
    <source>
        <dbReference type="EMBL" id="ESL07948.1"/>
    </source>
</evidence>
<dbReference type="Pfam" id="PF01641">
    <property type="entry name" value="SelR"/>
    <property type="match status" value="1"/>
</dbReference>
<feature type="chain" id="PRO_5001601322" description="MsrB domain-containing protein" evidence="6">
    <location>
        <begin position="30"/>
        <end position="185"/>
    </location>
</feature>
<dbReference type="SUPFAM" id="SSF51316">
    <property type="entry name" value="Mss4-like"/>
    <property type="match status" value="1"/>
</dbReference>
<comment type="similarity">
    <text evidence="2">Belongs to the MsrB Met sulfoxide reductase family.</text>
</comment>